<organism evidence="1 2">
    <name type="scientific">Araneus ventricosus</name>
    <name type="common">Orbweaver spider</name>
    <name type="synonym">Epeira ventricosa</name>
    <dbReference type="NCBI Taxonomy" id="182803"/>
    <lineage>
        <taxon>Eukaryota</taxon>
        <taxon>Metazoa</taxon>
        <taxon>Ecdysozoa</taxon>
        <taxon>Arthropoda</taxon>
        <taxon>Chelicerata</taxon>
        <taxon>Arachnida</taxon>
        <taxon>Araneae</taxon>
        <taxon>Araneomorphae</taxon>
        <taxon>Entelegynae</taxon>
        <taxon>Araneoidea</taxon>
        <taxon>Araneidae</taxon>
        <taxon>Araneus</taxon>
    </lineage>
</organism>
<accession>A0A4Y2AIL2</accession>
<sequence>MSSQYHSDHFSVGVFIVKLEERRKITDVARVFDIAQSVVSRLWKAFETTGICSKCHGGGRLRSTASAGDRYIEKKPSHHSSACLGEERLYPRITIVCVIVQTEPYR</sequence>
<proteinExistence type="predicted"/>
<comment type="caution">
    <text evidence="1">The sequence shown here is derived from an EMBL/GenBank/DDBJ whole genome shotgun (WGS) entry which is preliminary data.</text>
</comment>
<evidence type="ECO:0008006" key="3">
    <source>
        <dbReference type="Google" id="ProtNLM"/>
    </source>
</evidence>
<gene>
    <name evidence="1" type="ORF">AVEN_18231_1</name>
</gene>
<protein>
    <recommendedName>
        <fullName evidence="3">Paired domain-containing protein</fullName>
    </recommendedName>
</protein>
<dbReference type="EMBL" id="BGPR01000019">
    <property type="protein sequence ID" value="GBL79702.1"/>
    <property type="molecule type" value="Genomic_DNA"/>
</dbReference>
<keyword evidence="2" id="KW-1185">Reference proteome</keyword>
<evidence type="ECO:0000313" key="2">
    <source>
        <dbReference type="Proteomes" id="UP000499080"/>
    </source>
</evidence>
<dbReference type="Proteomes" id="UP000499080">
    <property type="component" value="Unassembled WGS sequence"/>
</dbReference>
<dbReference type="AlphaFoldDB" id="A0A4Y2AIL2"/>
<reference evidence="1 2" key="1">
    <citation type="journal article" date="2019" name="Sci. Rep.">
        <title>Orb-weaving spider Araneus ventricosus genome elucidates the spidroin gene catalogue.</title>
        <authorList>
            <person name="Kono N."/>
            <person name="Nakamura H."/>
            <person name="Ohtoshi R."/>
            <person name="Moran D.A.P."/>
            <person name="Shinohara A."/>
            <person name="Yoshida Y."/>
            <person name="Fujiwara M."/>
            <person name="Mori M."/>
            <person name="Tomita M."/>
            <person name="Arakawa K."/>
        </authorList>
    </citation>
    <scope>NUCLEOTIDE SEQUENCE [LARGE SCALE GENOMIC DNA]</scope>
</reference>
<name>A0A4Y2AIL2_ARAVE</name>
<evidence type="ECO:0000313" key="1">
    <source>
        <dbReference type="EMBL" id="GBL79702.1"/>
    </source>
</evidence>